<name>A0AAE0LVS7_9PEZI</name>
<dbReference type="GeneID" id="87837226"/>
<protein>
    <submittedName>
        <fullName evidence="3">Carbon-nitrogen hydrolase</fullName>
    </submittedName>
</protein>
<dbReference type="PROSITE" id="PS50263">
    <property type="entry name" value="CN_HYDROLASE"/>
    <property type="match status" value="1"/>
</dbReference>
<dbReference type="InterPro" id="IPR036526">
    <property type="entry name" value="C-N_Hydrolase_sf"/>
</dbReference>
<dbReference type="RefSeq" id="XP_062662709.1">
    <property type="nucleotide sequence ID" value="XM_062800278.1"/>
</dbReference>
<dbReference type="PANTHER" id="PTHR11750:SF26">
    <property type="entry name" value="PROTEIN N-TERMINAL AMIDASE"/>
    <property type="match status" value="1"/>
</dbReference>
<dbReference type="Proteomes" id="UP001278766">
    <property type="component" value="Unassembled WGS sequence"/>
</dbReference>
<dbReference type="GO" id="GO:0008418">
    <property type="term" value="F:protein-N-terminal asparagine amidohydrolase activity"/>
    <property type="evidence" value="ECO:0007669"/>
    <property type="project" value="InterPro"/>
</dbReference>
<accession>A0AAE0LVS7</accession>
<dbReference type="PANTHER" id="PTHR11750">
    <property type="entry name" value="PROTEIN N-TERMINAL AMIDASE"/>
    <property type="match status" value="1"/>
</dbReference>
<dbReference type="GO" id="GO:0070773">
    <property type="term" value="F:protein-N-terminal glutamine amidohydrolase activity"/>
    <property type="evidence" value="ECO:0007669"/>
    <property type="project" value="InterPro"/>
</dbReference>
<reference evidence="3" key="2">
    <citation type="submission" date="2023-06" db="EMBL/GenBank/DDBJ databases">
        <authorList>
            <consortium name="Lawrence Berkeley National Laboratory"/>
            <person name="Haridas S."/>
            <person name="Hensen N."/>
            <person name="Bonometti L."/>
            <person name="Westerberg I."/>
            <person name="Brannstrom I.O."/>
            <person name="Guillou S."/>
            <person name="Cros-Aarteil S."/>
            <person name="Calhoun S."/>
            <person name="Kuo A."/>
            <person name="Mondo S."/>
            <person name="Pangilinan J."/>
            <person name="Riley R."/>
            <person name="Labutti K."/>
            <person name="Andreopoulos B."/>
            <person name="Lipzen A."/>
            <person name="Chen C."/>
            <person name="Yanf M."/>
            <person name="Daum C."/>
            <person name="Ng V."/>
            <person name="Clum A."/>
            <person name="Steindorff A."/>
            <person name="Ohm R."/>
            <person name="Martin F."/>
            <person name="Silar P."/>
            <person name="Natvig D."/>
            <person name="Lalanne C."/>
            <person name="Gautier V."/>
            <person name="Ament-Velasquez S.L."/>
            <person name="Kruys A."/>
            <person name="Hutchinson M.I."/>
            <person name="Powell A.J."/>
            <person name="Barry K."/>
            <person name="Miller A.N."/>
            <person name="Grigoriev I.V."/>
            <person name="Debuchy R."/>
            <person name="Gladieux P."/>
            <person name="Thoren M.H."/>
            <person name="Johannesson H."/>
        </authorList>
    </citation>
    <scope>NUCLEOTIDE SEQUENCE</scope>
    <source>
        <strain evidence="3">CBS 168.71</strain>
    </source>
</reference>
<feature type="region of interest" description="Disordered" evidence="1">
    <location>
        <begin position="237"/>
        <end position="276"/>
    </location>
</feature>
<dbReference type="EMBL" id="JAUEPN010000002">
    <property type="protein sequence ID" value="KAK3299195.1"/>
    <property type="molecule type" value="Genomic_DNA"/>
</dbReference>
<sequence>MRIGCLQFAPKVGDVPNNIMRAEAVLSRADPDDRENLDLLVLPEMAFSEYYNSLVVVDDNGEKLAGYSKSFLYYTDATWANEGRGFYGGKLGRLGQTALGICIPYKFEAPWDAYEFAFHVLHVRANLVILSTAWLTNDEQSAFLSSPDAPDLSTLAYWVARLEPVIRAHSSEETIVVFANRCGVEDEATYAGSSAVIGIKDGEVSVYGILGRGVEELLVVDTEKPPFGKLVNPLAAPVAEEPGAPPAPPSPAREDDPEDGPPKGPAGTGPHARPKLSLQTNLPISSAPIALPSPDDSTHPLSAIPIFVDVYTPDEPDELDEPDESSWRDGAVKFDLGALSPWSVASWRSSGSVSNSAASSPLGSHCGGVIRVAASPSVFRGGFLGGRGVCV</sequence>
<reference evidence="3" key="1">
    <citation type="journal article" date="2023" name="Mol. Phylogenet. Evol.">
        <title>Genome-scale phylogeny and comparative genomics of the fungal order Sordariales.</title>
        <authorList>
            <person name="Hensen N."/>
            <person name="Bonometti L."/>
            <person name="Westerberg I."/>
            <person name="Brannstrom I.O."/>
            <person name="Guillou S."/>
            <person name="Cros-Aarteil S."/>
            <person name="Calhoun S."/>
            <person name="Haridas S."/>
            <person name="Kuo A."/>
            <person name="Mondo S."/>
            <person name="Pangilinan J."/>
            <person name="Riley R."/>
            <person name="LaButti K."/>
            <person name="Andreopoulos B."/>
            <person name="Lipzen A."/>
            <person name="Chen C."/>
            <person name="Yan M."/>
            <person name="Daum C."/>
            <person name="Ng V."/>
            <person name="Clum A."/>
            <person name="Steindorff A."/>
            <person name="Ohm R.A."/>
            <person name="Martin F."/>
            <person name="Silar P."/>
            <person name="Natvig D.O."/>
            <person name="Lalanne C."/>
            <person name="Gautier V."/>
            <person name="Ament-Velasquez S.L."/>
            <person name="Kruys A."/>
            <person name="Hutchinson M.I."/>
            <person name="Powell A.J."/>
            <person name="Barry K."/>
            <person name="Miller A.N."/>
            <person name="Grigoriev I.V."/>
            <person name="Debuchy R."/>
            <person name="Gladieux P."/>
            <person name="Hiltunen Thoren M."/>
            <person name="Johannesson H."/>
        </authorList>
    </citation>
    <scope>NUCLEOTIDE SEQUENCE</scope>
    <source>
        <strain evidence="3">CBS 168.71</strain>
    </source>
</reference>
<feature type="domain" description="CN hydrolase" evidence="2">
    <location>
        <begin position="1"/>
        <end position="224"/>
    </location>
</feature>
<evidence type="ECO:0000256" key="1">
    <source>
        <dbReference type="SAM" id="MobiDB-lite"/>
    </source>
</evidence>
<comment type="caution">
    <text evidence="3">The sequence shown here is derived from an EMBL/GenBank/DDBJ whole genome shotgun (WGS) entry which is preliminary data.</text>
</comment>
<evidence type="ECO:0000313" key="3">
    <source>
        <dbReference type="EMBL" id="KAK3299195.1"/>
    </source>
</evidence>
<gene>
    <name evidence="3" type="ORF">B0H64DRAFT_316225</name>
</gene>
<dbReference type="SUPFAM" id="SSF56317">
    <property type="entry name" value="Carbon-nitrogen hydrolase"/>
    <property type="match status" value="1"/>
</dbReference>
<organism evidence="3 4">
    <name type="scientific">Chaetomium fimeti</name>
    <dbReference type="NCBI Taxonomy" id="1854472"/>
    <lineage>
        <taxon>Eukaryota</taxon>
        <taxon>Fungi</taxon>
        <taxon>Dikarya</taxon>
        <taxon>Ascomycota</taxon>
        <taxon>Pezizomycotina</taxon>
        <taxon>Sordariomycetes</taxon>
        <taxon>Sordariomycetidae</taxon>
        <taxon>Sordariales</taxon>
        <taxon>Chaetomiaceae</taxon>
        <taxon>Chaetomium</taxon>
    </lineage>
</organism>
<dbReference type="Gene3D" id="3.60.110.10">
    <property type="entry name" value="Carbon-nitrogen hydrolase"/>
    <property type="match status" value="2"/>
</dbReference>
<dbReference type="AlphaFoldDB" id="A0AAE0LVS7"/>
<keyword evidence="3" id="KW-0378">Hydrolase</keyword>
<dbReference type="GO" id="GO:0030163">
    <property type="term" value="P:protein catabolic process"/>
    <property type="evidence" value="ECO:0007669"/>
    <property type="project" value="TreeGrafter"/>
</dbReference>
<dbReference type="InterPro" id="IPR003010">
    <property type="entry name" value="C-N_Hydrolase"/>
</dbReference>
<evidence type="ECO:0000259" key="2">
    <source>
        <dbReference type="PROSITE" id="PS50263"/>
    </source>
</evidence>
<dbReference type="InterPro" id="IPR039703">
    <property type="entry name" value="Nta1"/>
</dbReference>
<proteinExistence type="predicted"/>
<evidence type="ECO:0000313" key="4">
    <source>
        <dbReference type="Proteomes" id="UP001278766"/>
    </source>
</evidence>
<keyword evidence="4" id="KW-1185">Reference proteome</keyword>